<dbReference type="GO" id="GO:0005634">
    <property type="term" value="C:nucleus"/>
    <property type="evidence" value="ECO:0007669"/>
    <property type="project" value="InterPro"/>
</dbReference>
<dbReference type="GO" id="GO:0006397">
    <property type="term" value="P:mRNA processing"/>
    <property type="evidence" value="ECO:0007669"/>
    <property type="project" value="InterPro"/>
</dbReference>
<dbReference type="EMBL" id="KZ819322">
    <property type="protein sequence ID" value="PWN22792.1"/>
    <property type="molecule type" value="Genomic_DNA"/>
</dbReference>
<dbReference type="Pfam" id="PF00076">
    <property type="entry name" value="RRM_1"/>
    <property type="match status" value="3"/>
</dbReference>
<feature type="compositionally biased region" description="Basic and acidic residues" evidence="5">
    <location>
        <begin position="65"/>
        <end position="106"/>
    </location>
</feature>
<dbReference type="InterPro" id="IPR000504">
    <property type="entry name" value="RRM_dom"/>
</dbReference>
<evidence type="ECO:0000313" key="8">
    <source>
        <dbReference type="Proteomes" id="UP000245942"/>
    </source>
</evidence>
<evidence type="ECO:0000259" key="6">
    <source>
        <dbReference type="PROSITE" id="PS50102"/>
    </source>
</evidence>
<organism evidence="7 8">
    <name type="scientific">Pseudomicrostroma glucosiphilum</name>
    <dbReference type="NCBI Taxonomy" id="1684307"/>
    <lineage>
        <taxon>Eukaryota</taxon>
        <taxon>Fungi</taxon>
        <taxon>Dikarya</taxon>
        <taxon>Basidiomycota</taxon>
        <taxon>Ustilaginomycotina</taxon>
        <taxon>Exobasidiomycetes</taxon>
        <taxon>Microstromatales</taxon>
        <taxon>Microstromatales incertae sedis</taxon>
        <taxon>Pseudomicrostroma</taxon>
    </lineage>
</organism>
<dbReference type="SUPFAM" id="SSF54928">
    <property type="entry name" value="RNA-binding domain, RBD"/>
    <property type="match status" value="2"/>
</dbReference>
<keyword evidence="3 4" id="KW-0694">RNA-binding</keyword>
<feature type="domain" description="RRM" evidence="6">
    <location>
        <begin position="448"/>
        <end position="546"/>
    </location>
</feature>
<feature type="domain" description="RRM" evidence="6">
    <location>
        <begin position="151"/>
        <end position="231"/>
    </location>
</feature>
<dbReference type="STRING" id="1684307.A0A316UCB5"/>
<evidence type="ECO:0000256" key="5">
    <source>
        <dbReference type="SAM" id="MobiDB-lite"/>
    </source>
</evidence>
<evidence type="ECO:0000313" key="7">
    <source>
        <dbReference type="EMBL" id="PWN22792.1"/>
    </source>
</evidence>
<dbReference type="SMART" id="SM00361">
    <property type="entry name" value="RRM_1"/>
    <property type="match status" value="2"/>
</dbReference>
<evidence type="ECO:0000256" key="3">
    <source>
        <dbReference type="ARBA" id="ARBA00022884"/>
    </source>
</evidence>
<gene>
    <name evidence="7" type="ORF">BCV69DRAFT_97696</name>
</gene>
<dbReference type="Proteomes" id="UP000245942">
    <property type="component" value="Unassembled WGS sequence"/>
</dbReference>
<keyword evidence="2" id="KW-0677">Repeat</keyword>
<keyword evidence="8" id="KW-1185">Reference proteome</keyword>
<dbReference type="GeneID" id="37017405"/>
<dbReference type="SMART" id="SM00360">
    <property type="entry name" value="RRM"/>
    <property type="match status" value="3"/>
</dbReference>
<evidence type="ECO:0000256" key="1">
    <source>
        <dbReference type="ARBA" id="ARBA00022553"/>
    </source>
</evidence>
<dbReference type="InterPro" id="IPR029123">
    <property type="entry name" value="RBM39_linker"/>
</dbReference>
<reference evidence="7 8" key="1">
    <citation type="journal article" date="2018" name="Mol. Biol. Evol.">
        <title>Broad Genomic Sampling Reveals a Smut Pathogenic Ancestry of the Fungal Clade Ustilaginomycotina.</title>
        <authorList>
            <person name="Kijpornyongpan T."/>
            <person name="Mondo S.J."/>
            <person name="Barry K."/>
            <person name="Sandor L."/>
            <person name="Lee J."/>
            <person name="Lipzen A."/>
            <person name="Pangilinan J."/>
            <person name="LaButti K."/>
            <person name="Hainaut M."/>
            <person name="Henrissat B."/>
            <person name="Grigoriev I.V."/>
            <person name="Spatafora J.W."/>
            <person name="Aime M.C."/>
        </authorList>
    </citation>
    <scope>NUCLEOTIDE SEQUENCE [LARGE SCALE GENOMIC DNA]</scope>
    <source>
        <strain evidence="7 8">MCA 4718</strain>
    </source>
</reference>
<dbReference type="RefSeq" id="XP_025349952.1">
    <property type="nucleotide sequence ID" value="XM_025495671.1"/>
</dbReference>
<dbReference type="Pfam" id="PF15519">
    <property type="entry name" value="RBM39linker"/>
    <property type="match status" value="1"/>
</dbReference>
<evidence type="ECO:0000256" key="4">
    <source>
        <dbReference type="PROSITE-ProRule" id="PRU00176"/>
    </source>
</evidence>
<proteinExistence type="predicted"/>
<evidence type="ECO:0000256" key="2">
    <source>
        <dbReference type="ARBA" id="ARBA00022737"/>
    </source>
</evidence>
<protein>
    <submittedName>
        <fullName evidence="7">Splicing factor, CC1-like protein</fullName>
    </submittedName>
</protein>
<feature type="compositionally biased region" description="Polar residues" evidence="5">
    <location>
        <begin position="374"/>
        <end position="391"/>
    </location>
</feature>
<dbReference type="AlphaFoldDB" id="A0A316UCB5"/>
<feature type="compositionally biased region" description="Basic and acidic residues" evidence="5">
    <location>
        <begin position="7"/>
        <end position="47"/>
    </location>
</feature>
<dbReference type="CDD" id="cd12285">
    <property type="entry name" value="RRM3_RBM39_like"/>
    <property type="match status" value="1"/>
</dbReference>
<feature type="region of interest" description="Disordered" evidence="5">
    <location>
        <begin position="1"/>
        <end position="144"/>
    </location>
</feature>
<keyword evidence="1" id="KW-0597">Phosphoprotein</keyword>
<dbReference type="InterPro" id="IPR006509">
    <property type="entry name" value="RBM39_SF"/>
</dbReference>
<dbReference type="GO" id="GO:0003723">
    <property type="term" value="F:RNA binding"/>
    <property type="evidence" value="ECO:0007669"/>
    <property type="project" value="UniProtKB-UniRule"/>
</dbReference>
<dbReference type="InterPro" id="IPR035979">
    <property type="entry name" value="RBD_domain_sf"/>
</dbReference>
<dbReference type="InterPro" id="IPR003954">
    <property type="entry name" value="RRM_euk-type"/>
</dbReference>
<accession>A0A316UCB5</accession>
<dbReference type="CDD" id="cd12284">
    <property type="entry name" value="RRM2_RBM23_RBM39"/>
    <property type="match status" value="1"/>
</dbReference>
<dbReference type="PROSITE" id="PS50102">
    <property type="entry name" value="RRM"/>
    <property type="match status" value="3"/>
</dbReference>
<feature type="region of interest" description="Disordered" evidence="5">
    <location>
        <begin position="236"/>
        <end position="262"/>
    </location>
</feature>
<feature type="domain" description="RRM" evidence="6">
    <location>
        <begin position="297"/>
        <end position="374"/>
    </location>
</feature>
<dbReference type="OrthoDB" id="5411533at2759"/>
<feature type="region of interest" description="Disordered" evidence="5">
    <location>
        <begin position="372"/>
        <end position="410"/>
    </location>
</feature>
<dbReference type="InterPro" id="IPR012677">
    <property type="entry name" value="Nucleotide-bd_a/b_plait_sf"/>
</dbReference>
<dbReference type="Gene3D" id="3.30.70.330">
    <property type="match status" value="3"/>
</dbReference>
<feature type="compositionally biased region" description="Basic and acidic residues" evidence="5">
    <location>
        <begin position="116"/>
        <end position="125"/>
    </location>
</feature>
<dbReference type="PANTHER" id="PTHR48036">
    <property type="entry name" value="SPLICING FACTOR (PAD-1), PUTATIVE (AFU_ORTHOLOGUE AFUA_1G15810)-RELATED"/>
    <property type="match status" value="1"/>
</dbReference>
<name>A0A316UCB5_9BASI</name>
<sequence length="554" mass="61199">MEDDYEDGRQHVEEDTYVRPMSRPRDEGSTSSRRRDDSRASLSRTRDIDEDDVRSHRSGHSRHTASREPEPYGRYDRDARYRRGPPPRHDPWGRDDPYSRAPRYDQDYYSAPYSRGGRDRYDYDRRRPHRRSPSVPIRKEPTPDPEDYELRSVFCSQLAVRLTQRDLGEFFEEKLGENTVQDVRIVTDRVTGRSKGIAYVELTSEELVPKAIACSGEVLFGIPILVQVTDAARNRGEGASTAQAPIRPNMPENGLPKIDPNSLSKLPLPPHLAALAGNAIHLGGGTGRDNKVTNTAARLYVGSLHFNLVDTDVRAVFEPFGDIESVDLHREPDGKSKGFAFVQYKKAEDAEKAIEHMNGFELAGRNIRVGHVNSRGQDNNATRSGPSGQNDANANGGGNTATVTSSFDEGGGGGLNAYSRANLMQMLARNSNSAEAGVANGNATQPTEQVRPASIPQGTSKAVLLKNMFNPEEETDAKWDLDLAADVKEECESKYGKVHECHVDKESTSGDIYMSFEDISGATKAIAGLNGRWFGGRQVAAGFISESFLKARLN</sequence>